<dbReference type="Gene3D" id="3.20.20.120">
    <property type="entry name" value="Enolase-like C-terminal domain"/>
    <property type="match status" value="1"/>
</dbReference>
<dbReference type="Proteomes" id="UP000589626">
    <property type="component" value="Unassembled WGS sequence"/>
</dbReference>
<dbReference type="InterPro" id="IPR000627">
    <property type="entry name" value="Intradiol_dOase_C"/>
</dbReference>
<dbReference type="SFLD" id="SFLDF00155">
    <property type="entry name" value="muconate_cycloisomerase_(anti)"/>
    <property type="match status" value="1"/>
</dbReference>
<dbReference type="Pfam" id="PF00775">
    <property type="entry name" value="Dioxygenase_C"/>
    <property type="match status" value="1"/>
</dbReference>
<dbReference type="InterPro" id="IPR043029">
    <property type="entry name" value="1_2-CTD_multi_dom"/>
</dbReference>
<dbReference type="SUPFAM" id="SSF49482">
    <property type="entry name" value="Aromatic compound dioxygenase"/>
    <property type="match status" value="1"/>
</dbReference>
<evidence type="ECO:0000256" key="1">
    <source>
        <dbReference type="ARBA" id="ARBA00001946"/>
    </source>
</evidence>
<protein>
    <submittedName>
        <fullName evidence="10">Catechol 1,2-dioxygenase</fullName>
    </submittedName>
</protein>
<comment type="caution">
    <text evidence="10">The sequence shown here is derived from an EMBL/GenBank/DDBJ whole genome shotgun (WGS) entry which is preliminary data.</text>
</comment>
<dbReference type="RefSeq" id="WP_246390626.1">
    <property type="nucleotide sequence ID" value="NZ_JACHWR010000002.1"/>
</dbReference>
<dbReference type="InterPro" id="IPR013341">
    <property type="entry name" value="Mandelate_racemase_N_dom"/>
</dbReference>
<dbReference type="SFLD" id="SFLDG00180">
    <property type="entry name" value="muconate_cycloisomerase"/>
    <property type="match status" value="1"/>
</dbReference>
<evidence type="ECO:0000256" key="6">
    <source>
        <dbReference type="ARBA" id="ARBA00023004"/>
    </source>
</evidence>
<sequence>MKISRVEAIPYAIPYRKPLRFASGEVLTAEHVLVRVHTDDGVVGTADAPPRPFTYGETQTSVRSIVADAFGPAIVGTSILDREVVLARLNRTVGNPVAKAAVDMAIWDAIGQTLGASVTELLGGWTDRLRVSHMVGFAPAAEMVAEAERMRDEHGVTTFKVKVGRRPYRLDVDACRALREALGPDVELYVDGNRGWTASEAARALEEMADLGLSFAEELCPADDVLGRRWLVQQATVPMFADESVARPGEVTRELLSGAATGISIKTSRTGFTTSQRLVGLCEGLGVEVVIGNQIDSQVGSLCAAAFGAAYPLTARRPAELSNFLDMTDDLLAEPLVIEDGELRVRQGPGLGIEIDDDKLARYRQDRDHHQPSKERSTTMTQQLDHPELTEQDATAAASGANATAVFRSKAAAAGPAISKERVDEVATAAIRALHDVIREKQVTYTEYDHLKSWLIQVGLDGEWPLFLDVWLEHVVEEVANADRQGSKGTIEGPYYVPESPELPAVATLPMRDDEPGTDLVFQGQVRSVDGAPLGGAVVDIWHADDYGFYSQFAPSLPEWLFRGRVVTDEEGCFAIGTKQPAPYQIPTDGSCGRLIDAAGWHAWRPAHIHLKVSADGHQTVTSQLYFEGGEYVETDIADAVKPELMLAPTPRADGQGNEVTYDFVLDPAHDPAHD</sequence>
<dbReference type="InterPro" id="IPR029017">
    <property type="entry name" value="Enolase-like_N"/>
</dbReference>
<dbReference type="Pfam" id="PF02746">
    <property type="entry name" value="MR_MLE_N"/>
    <property type="match status" value="1"/>
</dbReference>
<comment type="similarity">
    <text evidence="3">Belongs to the mandelate racemase/muconate lactonizing enzyme family.</text>
</comment>
<dbReference type="Gene3D" id="6.10.10.40">
    <property type="entry name" value="Catechol 1,2-dioxygenase multimerisation domain-like"/>
    <property type="match status" value="1"/>
</dbReference>
<reference evidence="10 11" key="1">
    <citation type="submission" date="2020-08" db="EMBL/GenBank/DDBJ databases">
        <title>Sequencing the genomes of 1000 actinobacteria strains.</title>
        <authorList>
            <person name="Klenk H.-P."/>
        </authorList>
    </citation>
    <scope>NUCLEOTIDE SEQUENCE [LARGE SCALE GENOMIC DNA]</scope>
    <source>
        <strain evidence="10 11">DSM 105498</strain>
    </source>
</reference>
<dbReference type="NCBIfam" id="TIGR02438">
    <property type="entry name" value="catachol_actin"/>
    <property type="match status" value="1"/>
</dbReference>
<dbReference type="GO" id="GO:0000287">
    <property type="term" value="F:magnesium ion binding"/>
    <property type="evidence" value="ECO:0007669"/>
    <property type="project" value="UniProtKB-ARBA"/>
</dbReference>
<proteinExistence type="inferred from homology"/>
<feature type="compositionally biased region" description="Basic and acidic residues" evidence="8">
    <location>
        <begin position="365"/>
        <end position="377"/>
    </location>
</feature>
<keyword evidence="10" id="KW-0560">Oxidoreductase</keyword>
<organism evidence="10 11">
    <name type="scientific">Nocardioides soli</name>
    <dbReference type="NCBI Taxonomy" id="1036020"/>
    <lineage>
        <taxon>Bacteria</taxon>
        <taxon>Bacillati</taxon>
        <taxon>Actinomycetota</taxon>
        <taxon>Actinomycetes</taxon>
        <taxon>Propionibacteriales</taxon>
        <taxon>Nocardioidaceae</taxon>
        <taxon>Nocardioides</taxon>
    </lineage>
</organism>
<comment type="cofactor">
    <cofactor evidence="1">
        <name>Mg(2+)</name>
        <dbReference type="ChEBI" id="CHEBI:18420"/>
    </cofactor>
</comment>
<keyword evidence="6" id="KW-0408">Iron</keyword>
<evidence type="ECO:0000259" key="9">
    <source>
        <dbReference type="PROSITE" id="PS00083"/>
    </source>
</evidence>
<evidence type="ECO:0000256" key="4">
    <source>
        <dbReference type="ARBA" id="ARBA00022723"/>
    </source>
</evidence>
<dbReference type="InterPro" id="IPR015889">
    <property type="entry name" value="Intradiol_dOase_core"/>
</dbReference>
<accession>A0A7W4Z3A7</accession>
<evidence type="ECO:0000313" key="11">
    <source>
        <dbReference type="Proteomes" id="UP000589626"/>
    </source>
</evidence>
<evidence type="ECO:0000256" key="7">
    <source>
        <dbReference type="ARBA" id="ARBA00023235"/>
    </source>
</evidence>
<dbReference type="GO" id="GO:0006518">
    <property type="term" value="P:peptide metabolic process"/>
    <property type="evidence" value="ECO:0007669"/>
    <property type="project" value="UniProtKB-ARBA"/>
</dbReference>
<feature type="domain" description="Intradiol ring-cleavage dioxygenases" evidence="9">
    <location>
        <begin position="522"/>
        <end position="550"/>
    </location>
</feature>
<dbReference type="InterPro" id="IPR036849">
    <property type="entry name" value="Enolase-like_C_sf"/>
</dbReference>
<dbReference type="SUPFAM" id="SSF54826">
    <property type="entry name" value="Enolase N-terminal domain-like"/>
    <property type="match status" value="1"/>
</dbReference>
<feature type="region of interest" description="Disordered" evidence="8">
    <location>
        <begin position="365"/>
        <end position="386"/>
    </location>
</feature>
<comment type="cofactor">
    <cofactor evidence="2">
        <name>Fe(3+)</name>
        <dbReference type="ChEBI" id="CHEBI:29034"/>
    </cofactor>
</comment>
<dbReference type="InterPro" id="IPR007535">
    <property type="entry name" value="Catechol_dOase_N"/>
</dbReference>
<evidence type="ECO:0000313" key="10">
    <source>
        <dbReference type="EMBL" id="MBB3043505.1"/>
    </source>
</evidence>
<keyword evidence="5" id="KW-0460">Magnesium</keyword>
<dbReference type="GO" id="GO:0009712">
    <property type="term" value="P:catechol-containing compound metabolic process"/>
    <property type="evidence" value="ECO:0007669"/>
    <property type="project" value="InterPro"/>
</dbReference>
<dbReference type="InterPro" id="IPR012800">
    <property type="entry name" value="Cchol_dOase_actb"/>
</dbReference>
<dbReference type="SFLD" id="SFLDS00001">
    <property type="entry name" value="Enolase"/>
    <property type="match status" value="1"/>
</dbReference>
<keyword evidence="4" id="KW-0479">Metal-binding</keyword>
<dbReference type="Pfam" id="PF13378">
    <property type="entry name" value="MR_MLE_C"/>
    <property type="match status" value="1"/>
</dbReference>
<dbReference type="GO" id="GO:0008199">
    <property type="term" value="F:ferric iron binding"/>
    <property type="evidence" value="ECO:0007669"/>
    <property type="project" value="InterPro"/>
</dbReference>
<dbReference type="InterPro" id="IPR034613">
    <property type="entry name" value="Muconate_cycloisomerase_anti"/>
</dbReference>
<dbReference type="Pfam" id="PF04444">
    <property type="entry name" value="Dioxygenase_N"/>
    <property type="match status" value="1"/>
</dbReference>
<keyword evidence="11" id="KW-1185">Reference proteome</keyword>
<dbReference type="InterPro" id="IPR029065">
    <property type="entry name" value="Enolase_C-like"/>
</dbReference>
<dbReference type="PANTHER" id="PTHR48073:SF2">
    <property type="entry name" value="O-SUCCINYLBENZOATE SYNTHASE"/>
    <property type="match status" value="1"/>
</dbReference>
<evidence type="ECO:0000256" key="5">
    <source>
        <dbReference type="ARBA" id="ARBA00022842"/>
    </source>
</evidence>
<evidence type="ECO:0000256" key="8">
    <source>
        <dbReference type="SAM" id="MobiDB-lite"/>
    </source>
</evidence>
<dbReference type="Gene3D" id="3.30.390.10">
    <property type="entry name" value="Enolase-like, N-terminal domain"/>
    <property type="match status" value="1"/>
</dbReference>
<dbReference type="AlphaFoldDB" id="A0A7W4Z3A7"/>
<dbReference type="EMBL" id="JACHWR010000002">
    <property type="protein sequence ID" value="MBB3043505.1"/>
    <property type="molecule type" value="Genomic_DNA"/>
</dbReference>
<dbReference type="SMART" id="SM00922">
    <property type="entry name" value="MR_MLE"/>
    <property type="match status" value="1"/>
</dbReference>
<keyword evidence="7" id="KW-0413">Isomerase</keyword>
<dbReference type="GO" id="GO:0016854">
    <property type="term" value="F:racemase and epimerase activity"/>
    <property type="evidence" value="ECO:0007669"/>
    <property type="project" value="UniProtKB-ARBA"/>
</dbReference>
<keyword evidence="10" id="KW-0223">Dioxygenase</keyword>
<gene>
    <name evidence="10" type="ORF">FHU40_003323</name>
</gene>
<dbReference type="SUPFAM" id="SSF51604">
    <property type="entry name" value="Enolase C-terminal domain-like"/>
    <property type="match status" value="1"/>
</dbReference>
<dbReference type="Gene3D" id="2.60.130.10">
    <property type="entry name" value="Aromatic compound dioxygenase"/>
    <property type="match status" value="1"/>
</dbReference>
<dbReference type="GO" id="GO:0018576">
    <property type="term" value="F:catechol 1,2-dioxygenase activity"/>
    <property type="evidence" value="ECO:0007669"/>
    <property type="project" value="InterPro"/>
</dbReference>
<evidence type="ECO:0000256" key="3">
    <source>
        <dbReference type="ARBA" id="ARBA00008031"/>
    </source>
</evidence>
<dbReference type="PANTHER" id="PTHR48073">
    <property type="entry name" value="O-SUCCINYLBENZOATE SYNTHASE-RELATED"/>
    <property type="match status" value="1"/>
</dbReference>
<evidence type="ECO:0000256" key="2">
    <source>
        <dbReference type="ARBA" id="ARBA00001965"/>
    </source>
</evidence>
<dbReference type="FunFam" id="3.30.390.10:FF:000009">
    <property type="entry name" value="Hydrophobic dipeptide epimerase"/>
    <property type="match status" value="1"/>
</dbReference>
<dbReference type="CDD" id="cd03315">
    <property type="entry name" value="MLE_like"/>
    <property type="match status" value="1"/>
</dbReference>
<dbReference type="PROSITE" id="PS00083">
    <property type="entry name" value="INTRADIOL_DIOXYGENAS"/>
    <property type="match status" value="1"/>
</dbReference>
<dbReference type="InterPro" id="IPR013342">
    <property type="entry name" value="Mandelate_racemase_C"/>
</dbReference>
<name>A0A7W4Z3A7_9ACTN</name>